<dbReference type="InterPro" id="IPR006553">
    <property type="entry name" value="Leu-rich_rpt_Cys-con_subtyp"/>
</dbReference>
<gene>
    <name evidence="2" type="ORF">GOCE00092_LOCUS22487</name>
</gene>
<accession>A0A7S1VJW9</accession>
<dbReference type="EMBL" id="HBGK01042859">
    <property type="protein sequence ID" value="CAD9302473.1"/>
    <property type="molecule type" value="Transcribed_RNA"/>
</dbReference>
<sequence>MEPSKGASTGGGDGDNEQQQRRSGDRKRVRSPWIDHVVTQALHFIQAQQQQQRALAPGQPSRKQARRSSVIEFLPDEVVAKVFFSGFMDSIEIIRTLSVVSKRLNKIAHSTVNMLDLRGCTSLTPIDTSSLVSRYSNLTELHFDYCKQFGDDHLVALSSLNDTLHGLHLRGTSVTDRGFAALFGRRVLGENISNLKVLDLGVVTKDDCQQLRITDATVDLLPENCPHLRVLILDWCKGVTTASMTSIAKLVHLSSLSLMLTSVGDVGELTKIPRLASLDLSAAPLTEEGLLGLLKGDACRLPYLRELKLRFQRCLTEAVVDKVAAHVPRLKFLDIRNSSLSASDKIESVRSLKFRGVTVQIDLVTPSAPTMVRRRPG</sequence>
<dbReference type="PANTHER" id="PTHR13318">
    <property type="entry name" value="PARTNER OF PAIRED, ISOFORM B-RELATED"/>
    <property type="match status" value="1"/>
</dbReference>
<evidence type="ECO:0000256" key="1">
    <source>
        <dbReference type="SAM" id="MobiDB-lite"/>
    </source>
</evidence>
<dbReference type="GO" id="GO:0031146">
    <property type="term" value="P:SCF-dependent proteasomal ubiquitin-dependent protein catabolic process"/>
    <property type="evidence" value="ECO:0007669"/>
    <property type="project" value="TreeGrafter"/>
</dbReference>
<dbReference type="GO" id="GO:0019005">
    <property type="term" value="C:SCF ubiquitin ligase complex"/>
    <property type="evidence" value="ECO:0007669"/>
    <property type="project" value="TreeGrafter"/>
</dbReference>
<name>A0A7S1VJW9_9STRA</name>
<dbReference type="AlphaFoldDB" id="A0A7S1VJW9"/>
<evidence type="ECO:0008006" key="3">
    <source>
        <dbReference type="Google" id="ProtNLM"/>
    </source>
</evidence>
<feature type="region of interest" description="Disordered" evidence="1">
    <location>
        <begin position="1"/>
        <end position="30"/>
    </location>
</feature>
<dbReference type="SMART" id="SM00367">
    <property type="entry name" value="LRR_CC"/>
    <property type="match status" value="3"/>
</dbReference>
<evidence type="ECO:0000313" key="2">
    <source>
        <dbReference type="EMBL" id="CAD9302473.1"/>
    </source>
</evidence>
<dbReference type="Gene3D" id="3.80.10.10">
    <property type="entry name" value="Ribonuclease Inhibitor"/>
    <property type="match status" value="1"/>
</dbReference>
<protein>
    <recommendedName>
        <fullName evidence="3">F-box domain-containing protein</fullName>
    </recommendedName>
</protein>
<dbReference type="SUPFAM" id="SSF52047">
    <property type="entry name" value="RNI-like"/>
    <property type="match status" value="1"/>
</dbReference>
<dbReference type="PANTHER" id="PTHR13318:SF190">
    <property type="entry name" value="PARTNER OF PAIRED, ISOFORM B"/>
    <property type="match status" value="1"/>
</dbReference>
<reference evidence="2" key="1">
    <citation type="submission" date="2021-01" db="EMBL/GenBank/DDBJ databases">
        <authorList>
            <person name="Corre E."/>
            <person name="Pelletier E."/>
            <person name="Niang G."/>
            <person name="Scheremetjew M."/>
            <person name="Finn R."/>
            <person name="Kale V."/>
            <person name="Holt S."/>
            <person name="Cochrane G."/>
            <person name="Meng A."/>
            <person name="Brown T."/>
            <person name="Cohen L."/>
        </authorList>
    </citation>
    <scope>NUCLEOTIDE SEQUENCE</scope>
    <source>
        <strain evidence="2">CCMP 410</strain>
    </source>
</reference>
<organism evidence="2">
    <name type="scientific">Grammatophora oceanica</name>
    <dbReference type="NCBI Taxonomy" id="210454"/>
    <lineage>
        <taxon>Eukaryota</taxon>
        <taxon>Sar</taxon>
        <taxon>Stramenopiles</taxon>
        <taxon>Ochrophyta</taxon>
        <taxon>Bacillariophyta</taxon>
        <taxon>Fragilariophyceae</taxon>
        <taxon>Fragilariophycidae</taxon>
        <taxon>Rhabdonematales</taxon>
        <taxon>Grammatophoraceae</taxon>
        <taxon>Grammatophora</taxon>
    </lineage>
</organism>
<dbReference type="InterPro" id="IPR032675">
    <property type="entry name" value="LRR_dom_sf"/>
</dbReference>
<proteinExistence type="predicted"/>